<evidence type="ECO:0000256" key="1">
    <source>
        <dbReference type="ARBA" id="ARBA00004651"/>
    </source>
</evidence>
<feature type="transmembrane region" description="Helical" evidence="6">
    <location>
        <begin position="241"/>
        <end position="259"/>
    </location>
</feature>
<keyword evidence="8" id="KW-1185">Reference proteome</keyword>
<keyword evidence="5 6" id="KW-0472">Membrane</keyword>
<dbReference type="RefSeq" id="WP_146453339.1">
    <property type="nucleotide sequence ID" value="NZ_SJPW01000001.1"/>
</dbReference>
<feature type="transmembrane region" description="Helical" evidence="6">
    <location>
        <begin position="138"/>
        <end position="161"/>
    </location>
</feature>
<feature type="transmembrane region" description="Helical" evidence="6">
    <location>
        <begin position="326"/>
        <end position="350"/>
    </location>
</feature>
<comment type="subcellular location">
    <subcellularLocation>
        <location evidence="1">Cell membrane</location>
        <topology evidence="1">Multi-pass membrane protein</topology>
    </subcellularLocation>
</comment>
<sequence length="448" mass="48271">MSHAHETLPTPDNIISDIATDDTNAFDFAPVWLIICNVVGVGIGYAITIVLARNLPQADFEQYIGAIATLGLLSSLGEAGFGKFGLKAIPQYVASDRIDRLSGYVRFAIAGTLLTSLVLALAATSVEHSIRSGLSERVMDLGLVFLPAMALFGVAIDLMLAFRYASLATTIARIAVPIVTLAAIGWVASHDGMSARSAVVCFAGGSLVGMVASTACVAWISFRHTRSKNPRVPPTTNVKSWILEGVTYMAFGFSVAWFFRATLVIAHHVEHIEGQVALLGPAMETGCLILLLSKSTDKYFQPTMSEILTTNDYAKGVVMKRRRHRLLAIGIAIFMTTVVVMGKPILGLYGQEYRSAYAATCVIAAGSSVWTYFSIAPIFLLFAKERRRLLINLLGHAVVMGGLTIVLFRTYGVLGAAIAYCVTVTSLSLINAKMANRRLDQMQSVNHV</sequence>
<organism evidence="7 8">
    <name type="scientific">Rubripirellula tenax</name>
    <dbReference type="NCBI Taxonomy" id="2528015"/>
    <lineage>
        <taxon>Bacteria</taxon>
        <taxon>Pseudomonadati</taxon>
        <taxon>Planctomycetota</taxon>
        <taxon>Planctomycetia</taxon>
        <taxon>Pirellulales</taxon>
        <taxon>Pirellulaceae</taxon>
        <taxon>Rubripirellula</taxon>
    </lineage>
</organism>
<name>A0A5C6FG26_9BACT</name>
<dbReference type="EMBL" id="SJPW01000001">
    <property type="protein sequence ID" value="TWU59760.1"/>
    <property type="molecule type" value="Genomic_DNA"/>
</dbReference>
<feature type="transmembrane region" description="Helical" evidence="6">
    <location>
        <begin position="167"/>
        <end position="187"/>
    </location>
</feature>
<evidence type="ECO:0000256" key="5">
    <source>
        <dbReference type="ARBA" id="ARBA00023136"/>
    </source>
</evidence>
<feature type="transmembrane region" description="Helical" evidence="6">
    <location>
        <begin position="389"/>
        <end position="408"/>
    </location>
</feature>
<dbReference type="Proteomes" id="UP000318288">
    <property type="component" value="Unassembled WGS sequence"/>
</dbReference>
<keyword evidence="3 6" id="KW-0812">Transmembrane</keyword>
<feature type="transmembrane region" description="Helical" evidence="6">
    <location>
        <begin position="104"/>
        <end position="126"/>
    </location>
</feature>
<evidence type="ECO:0000256" key="4">
    <source>
        <dbReference type="ARBA" id="ARBA00022989"/>
    </source>
</evidence>
<dbReference type="AlphaFoldDB" id="A0A5C6FG26"/>
<dbReference type="InterPro" id="IPR050833">
    <property type="entry name" value="Poly_Biosynth_Transport"/>
</dbReference>
<proteinExistence type="predicted"/>
<feature type="transmembrane region" description="Helical" evidence="6">
    <location>
        <begin position="199"/>
        <end position="221"/>
    </location>
</feature>
<accession>A0A5C6FG26</accession>
<dbReference type="InterPro" id="IPR002797">
    <property type="entry name" value="Polysacc_synth"/>
</dbReference>
<dbReference type="GO" id="GO:0005886">
    <property type="term" value="C:plasma membrane"/>
    <property type="evidence" value="ECO:0007669"/>
    <property type="project" value="UniProtKB-SubCell"/>
</dbReference>
<feature type="transmembrane region" description="Helical" evidence="6">
    <location>
        <begin position="63"/>
        <end position="84"/>
    </location>
</feature>
<gene>
    <name evidence="7" type="ORF">Poly51_00320</name>
</gene>
<evidence type="ECO:0000256" key="2">
    <source>
        <dbReference type="ARBA" id="ARBA00022475"/>
    </source>
</evidence>
<dbReference type="PANTHER" id="PTHR30250:SF11">
    <property type="entry name" value="O-ANTIGEN TRANSPORTER-RELATED"/>
    <property type="match status" value="1"/>
</dbReference>
<evidence type="ECO:0000313" key="8">
    <source>
        <dbReference type="Proteomes" id="UP000318288"/>
    </source>
</evidence>
<keyword evidence="4 6" id="KW-1133">Transmembrane helix</keyword>
<protein>
    <submittedName>
        <fullName evidence="7">Polysaccharide biosynthesis protein</fullName>
    </submittedName>
</protein>
<comment type="caution">
    <text evidence="7">The sequence shown here is derived from an EMBL/GenBank/DDBJ whole genome shotgun (WGS) entry which is preliminary data.</text>
</comment>
<evidence type="ECO:0000256" key="3">
    <source>
        <dbReference type="ARBA" id="ARBA00022692"/>
    </source>
</evidence>
<feature type="transmembrane region" description="Helical" evidence="6">
    <location>
        <begin position="356"/>
        <end position="382"/>
    </location>
</feature>
<dbReference type="Pfam" id="PF01943">
    <property type="entry name" value="Polysacc_synt"/>
    <property type="match status" value="1"/>
</dbReference>
<feature type="transmembrane region" description="Helical" evidence="6">
    <location>
        <begin position="31"/>
        <end position="51"/>
    </location>
</feature>
<dbReference type="PANTHER" id="PTHR30250">
    <property type="entry name" value="PST FAMILY PREDICTED COLANIC ACID TRANSPORTER"/>
    <property type="match status" value="1"/>
</dbReference>
<keyword evidence="2" id="KW-1003">Cell membrane</keyword>
<evidence type="ECO:0000313" key="7">
    <source>
        <dbReference type="EMBL" id="TWU59760.1"/>
    </source>
</evidence>
<reference evidence="7 8" key="1">
    <citation type="submission" date="2019-02" db="EMBL/GenBank/DDBJ databases">
        <title>Deep-cultivation of Planctomycetes and their phenomic and genomic characterization uncovers novel biology.</title>
        <authorList>
            <person name="Wiegand S."/>
            <person name="Jogler M."/>
            <person name="Boedeker C."/>
            <person name="Pinto D."/>
            <person name="Vollmers J."/>
            <person name="Rivas-Marin E."/>
            <person name="Kohn T."/>
            <person name="Peeters S.H."/>
            <person name="Heuer A."/>
            <person name="Rast P."/>
            <person name="Oberbeckmann S."/>
            <person name="Bunk B."/>
            <person name="Jeske O."/>
            <person name="Meyerdierks A."/>
            <person name="Storesund J.E."/>
            <person name="Kallscheuer N."/>
            <person name="Luecker S."/>
            <person name="Lage O.M."/>
            <person name="Pohl T."/>
            <person name="Merkel B.J."/>
            <person name="Hornburger P."/>
            <person name="Mueller R.-W."/>
            <person name="Bruemmer F."/>
            <person name="Labrenz M."/>
            <person name="Spormann A.M."/>
            <person name="Op Den Camp H."/>
            <person name="Overmann J."/>
            <person name="Amann R."/>
            <person name="Jetten M.S.M."/>
            <person name="Mascher T."/>
            <person name="Medema M.H."/>
            <person name="Devos D.P."/>
            <person name="Kaster A.-K."/>
            <person name="Ovreas L."/>
            <person name="Rohde M."/>
            <person name="Galperin M.Y."/>
            <person name="Jogler C."/>
        </authorList>
    </citation>
    <scope>NUCLEOTIDE SEQUENCE [LARGE SCALE GENOMIC DNA]</scope>
    <source>
        <strain evidence="7 8">Poly51</strain>
    </source>
</reference>
<dbReference type="OrthoDB" id="277023at2"/>
<evidence type="ECO:0000256" key="6">
    <source>
        <dbReference type="SAM" id="Phobius"/>
    </source>
</evidence>
<feature type="transmembrane region" description="Helical" evidence="6">
    <location>
        <begin position="414"/>
        <end position="432"/>
    </location>
</feature>